<accession>A0A654ZDR0</accession>
<dbReference type="EMBL" id="CFOH01000208">
    <property type="protein sequence ID" value="CFE49796.1"/>
    <property type="molecule type" value="Genomic_DNA"/>
</dbReference>
<dbReference type="Pfam" id="PF02597">
    <property type="entry name" value="ThiS"/>
    <property type="match status" value="1"/>
</dbReference>
<dbReference type="Proteomes" id="UP000039021">
    <property type="component" value="Unassembled WGS sequence"/>
</dbReference>
<evidence type="ECO:0000313" key="10">
    <source>
        <dbReference type="EMBL" id="COV76118.1"/>
    </source>
</evidence>
<dbReference type="InterPro" id="IPR016155">
    <property type="entry name" value="Mopterin_synth/thiamin_S_b"/>
</dbReference>
<dbReference type="EMBL" id="CSBK01000089">
    <property type="protein sequence ID" value="COW91866.1"/>
    <property type="molecule type" value="Genomic_DNA"/>
</dbReference>
<dbReference type="EMBL" id="CNGE01000098">
    <property type="protein sequence ID" value="CKR86522.1"/>
    <property type="molecule type" value="Genomic_DNA"/>
</dbReference>
<dbReference type="EMBL" id="CSAD01000331">
    <property type="protein sequence ID" value="COV76118.1"/>
    <property type="molecule type" value="Genomic_DNA"/>
</dbReference>
<dbReference type="Proteomes" id="UP000050164">
    <property type="component" value="Unassembled WGS sequence"/>
</dbReference>
<evidence type="ECO:0000313" key="6">
    <source>
        <dbReference type="EMBL" id="CKR86522.1"/>
    </source>
</evidence>
<reference evidence="8 22" key="2">
    <citation type="submission" date="2015-03" db="EMBL/GenBank/DDBJ databases">
        <authorList>
            <consortium name="Pathogen Informatics"/>
            <person name="Murphy D."/>
        </authorList>
    </citation>
    <scope>NUCLEOTIDE SEQUENCE [LARGE SCALE GENOMIC DNA]</scope>
    <source>
        <strain evidence="8 22">0268S</strain>
        <strain evidence="12">N09902308</strain>
    </source>
</reference>
<dbReference type="EMBL" id="CFOH01000499">
    <property type="protein sequence ID" value="CFE58979.1"/>
    <property type="molecule type" value="Genomic_DNA"/>
</dbReference>
<reference evidence="13 14" key="1">
    <citation type="submission" date="2015-03" db="EMBL/GenBank/DDBJ databases">
        <authorList>
            <consortium name="Pathogen Informatics"/>
        </authorList>
    </citation>
    <scope>NUCLEOTIDE SEQUENCE [LARGE SCALE GENOMIC DNA]</scope>
    <source>
        <strain evidence="6 20">Bir 172</strain>
        <strain evidence="7 23">Bir 185</strain>
        <strain evidence="5 21">Bir 187</strain>
        <strain evidence="4 16">C09601061</strain>
        <strain evidence="9 14">D00501624</strain>
        <strain evidence="10 15">G09801536</strain>
        <strain evidence="1 18">G09901357</strain>
        <strain evidence="2 17">H09601792</strain>
        <strain evidence="13">N09902308</strain>
        <strain evidence="11 19">P00601463</strain>
    </source>
</reference>
<dbReference type="EMBL" id="CGCX01000093">
    <property type="protein sequence ID" value="CFR66993.1"/>
    <property type="molecule type" value="Genomic_DNA"/>
</dbReference>
<evidence type="ECO:0000313" key="1">
    <source>
        <dbReference type="EMBL" id="CFE39755.1"/>
    </source>
</evidence>
<dbReference type="SUPFAM" id="SSF54285">
    <property type="entry name" value="MoaD/ThiS"/>
    <property type="match status" value="1"/>
</dbReference>
<gene>
    <name evidence="8" type="primary">moaD1</name>
    <name evidence="2" type="synonym">moaD1_1</name>
    <name evidence="3" type="synonym">moaD1_2</name>
    <name evidence="4" type="ORF">ERS007657_00436</name>
    <name evidence="9" type="ORF">ERS007661_00426</name>
    <name evidence="10" type="ORF">ERS007679_02413</name>
    <name evidence="1" type="ORF">ERS007681_02143</name>
    <name evidence="2" type="ORF">ERS007688_01568</name>
    <name evidence="3" type="ORF">ERS007688_02745</name>
    <name evidence="12" type="ORF">ERS007739_00330</name>
    <name evidence="11" type="ORF">ERS007741_02465</name>
    <name evidence="6" type="ORF">ERS027646_00834</name>
    <name evidence="7" type="ORF">ERS027659_04023</name>
    <name evidence="5" type="ORF">ERS027661_01455</name>
    <name evidence="8" type="ORF">ERS094118_02525</name>
</gene>
<evidence type="ECO:0000313" key="3">
    <source>
        <dbReference type="EMBL" id="CFE58979.1"/>
    </source>
</evidence>
<dbReference type="EMBL" id="CQQC01000082">
    <property type="protein sequence ID" value="CNU29203.1"/>
    <property type="molecule type" value="Genomic_DNA"/>
</dbReference>
<dbReference type="Proteomes" id="UP000045842">
    <property type="component" value="Unassembled WGS sequence"/>
</dbReference>
<protein>
    <submittedName>
        <fullName evidence="8">Molybdenum cofactor biosynthesis protein D</fullName>
    </submittedName>
</protein>
<evidence type="ECO:0000313" key="22">
    <source>
        <dbReference type="Proteomes" id="UP000050139"/>
    </source>
</evidence>
<dbReference type="Proteomes" id="UP000048600">
    <property type="component" value="Unassembled WGS sequence"/>
</dbReference>
<dbReference type="EMBL" id="COPH01000018">
    <property type="protein sequence ID" value="CLW41718.1"/>
    <property type="molecule type" value="Genomic_DNA"/>
</dbReference>
<dbReference type="Proteomes" id="UP000048289">
    <property type="component" value="Unassembled WGS sequence"/>
</dbReference>
<dbReference type="Gene3D" id="3.10.20.30">
    <property type="match status" value="1"/>
</dbReference>
<dbReference type="Proteomes" id="UP000049023">
    <property type="component" value="Unassembled WGS sequence"/>
</dbReference>
<evidence type="ECO:0000313" key="12">
    <source>
        <dbReference type="EMBL" id="COW91866.1"/>
    </source>
</evidence>
<dbReference type="InterPro" id="IPR003749">
    <property type="entry name" value="ThiS/MoaD-like"/>
</dbReference>
<evidence type="ECO:0000313" key="15">
    <source>
        <dbReference type="Proteomes" id="UP000045842"/>
    </source>
</evidence>
<sequence length="29" mass="2917">MAVNQFIAPLSTVLGDGDEVAFIPQVAGG</sequence>
<dbReference type="EMBL" id="CNFU01000245">
    <property type="protein sequence ID" value="CKR49334.1"/>
    <property type="molecule type" value="Genomic_DNA"/>
</dbReference>
<evidence type="ECO:0000313" key="4">
    <source>
        <dbReference type="EMBL" id="CFR66993.1"/>
    </source>
</evidence>
<dbReference type="Proteomes" id="UP000039217">
    <property type="component" value="Unassembled WGS sequence"/>
</dbReference>
<evidence type="ECO:0000313" key="14">
    <source>
        <dbReference type="Proteomes" id="UP000039217"/>
    </source>
</evidence>
<evidence type="ECO:0000313" key="5">
    <source>
        <dbReference type="EMBL" id="CKR49334.1"/>
    </source>
</evidence>
<evidence type="ECO:0000313" key="17">
    <source>
        <dbReference type="Proteomes" id="UP000046947"/>
    </source>
</evidence>
<evidence type="ECO:0000313" key="13">
    <source>
        <dbReference type="Proteomes" id="UP000039021"/>
    </source>
</evidence>
<evidence type="ECO:0000313" key="8">
    <source>
        <dbReference type="EMBL" id="CLW41718.1"/>
    </source>
</evidence>
<dbReference type="EMBL" id="CHKL01000284">
    <property type="protein sequence ID" value="COW42285.1"/>
    <property type="molecule type" value="Genomic_DNA"/>
</dbReference>
<evidence type="ECO:0000313" key="23">
    <source>
        <dbReference type="Proteomes" id="UP000050164"/>
    </source>
</evidence>
<dbReference type="InterPro" id="IPR012675">
    <property type="entry name" value="Beta-grasp_dom_sf"/>
</dbReference>
<evidence type="ECO:0000313" key="21">
    <source>
        <dbReference type="Proteomes" id="UP000049023"/>
    </source>
</evidence>
<evidence type="ECO:0000313" key="7">
    <source>
        <dbReference type="EMBL" id="CKT15217.1"/>
    </source>
</evidence>
<dbReference type="Proteomes" id="UP000048948">
    <property type="component" value="Unassembled WGS sequence"/>
</dbReference>
<dbReference type="Proteomes" id="UP000046680">
    <property type="component" value="Unassembled WGS sequence"/>
</dbReference>
<evidence type="ECO:0000313" key="19">
    <source>
        <dbReference type="Proteomes" id="UP000048600"/>
    </source>
</evidence>
<evidence type="ECO:0000313" key="16">
    <source>
        <dbReference type="Proteomes" id="UP000046680"/>
    </source>
</evidence>
<dbReference type="Proteomes" id="UP000046947">
    <property type="component" value="Unassembled WGS sequence"/>
</dbReference>
<dbReference type="AlphaFoldDB" id="A0A654ZDR0"/>
<proteinExistence type="predicted"/>
<evidence type="ECO:0000313" key="9">
    <source>
        <dbReference type="EMBL" id="CNU29203.1"/>
    </source>
</evidence>
<evidence type="ECO:0000313" key="2">
    <source>
        <dbReference type="EMBL" id="CFE49796.1"/>
    </source>
</evidence>
<name>A0A654ZDR0_MYCTX</name>
<evidence type="ECO:0000313" key="18">
    <source>
        <dbReference type="Proteomes" id="UP000048289"/>
    </source>
</evidence>
<dbReference type="Proteomes" id="UP000050139">
    <property type="component" value="Unassembled WGS sequence"/>
</dbReference>
<dbReference type="EMBL" id="CFOE01000261">
    <property type="protein sequence ID" value="CFE39755.1"/>
    <property type="molecule type" value="Genomic_DNA"/>
</dbReference>
<evidence type="ECO:0000313" key="20">
    <source>
        <dbReference type="Proteomes" id="UP000048948"/>
    </source>
</evidence>
<evidence type="ECO:0000313" key="11">
    <source>
        <dbReference type="EMBL" id="COW42285.1"/>
    </source>
</evidence>
<organism evidence="8 22">
    <name type="scientific">Mycobacterium tuberculosis</name>
    <dbReference type="NCBI Taxonomy" id="1773"/>
    <lineage>
        <taxon>Bacteria</taxon>
        <taxon>Bacillati</taxon>
        <taxon>Actinomycetota</taxon>
        <taxon>Actinomycetes</taxon>
        <taxon>Mycobacteriales</taxon>
        <taxon>Mycobacteriaceae</taxon>
        <taxon>Mycobacterium</taxon>
        <taxon>Mycobacterium tuberculosis complex</taxon>
    </lineage>
</organism>
<dbReference type="EMBL" id="CNFT01001317">
    <property type="protein sequence ID" value="CKT15217.1"/>
    <property type="molecule type" value="Genomic_DNA"/>
</dbReference>